<dbReference type="InterPro" id="IPR050259">
    <property type="entry name" value="SDR"/>
</dbReference>
<dbReference type="InterPro" id="IPR020904">
    <property type="entry name" value="Sc_DH/Rdtase_CS"/>
</dbReference>
<evidence type="ECO:0000259" key="3">
    <source>
        <dbReference type="SMART" id="SM00822"/>
    </source>
</evidence>
<evidence type="ECO:0000256" key="2">
    <source>
        <dbReference type="ARBA" id="ARBA00023221"/>
    </source>
</evidence>
<dbReference type="SMART" id="SM00822">
    <property type="entry name" value="PKS_KR"/>
    <property type="match status" value="1"/>
</dbReference>
<keyword evidence="2" id="KW-0443">Lipid metabolism</keyword>
<dbReference type="Gene3D" id="3.40.50.720">
    <property type="entry name" value="NAD(P)-binding Rossmann-like Domain"/>
    <property type="match status" value="1"/>
</dbReference>
<protein>
    <submittedName>
        <fullName evidence="4">3-oxoacyl-ACP reductase FabG</fullName>
    </submittedName>
</protein>
<keyword evidence="2" id="KW-0753">Steroid metabolism</keyword>
<proteinExistence type="inferred from homology"/>
<comment type="caution">
    <text evidence="4">The sequence shown here is derived from an EMBL/GenBank/DDBJ whole genome shotgun (WGS) entry which is preliminary data.</text>
</comment>
<dbReference type="PANTHER" id="PTHR42879">
    <property type="entry name" value="3-OXOACYL-(ACYL-CARRIER-PROTEIN) REDUCTASE"/>
    <property type="match status" value="1"/>
</dbReference>
<sequence>MNETSTGRAVLITGGSRGIGAACARRFAAAGDRVAINYHHAQAAAEALVEEIRAAGGTAIAVQADVGDSEQVARMVDNVLDKFCQLDILVCNAGIARQQLFTDISDGDWRTLFRTNVDGTFYCCRAVLPHFIHRKAGKIVTMSSMWGLTGGSCEVAYSATKAAVIGLTKALSKEVGPSGITVNCVAPGVIDTEMNANLTPEDLEALRQETPLESIGRPEDVAESVFFLTSEGARFITGQILSPNGGILI</sequence>
<dbReference type="Pfam" id="PF13561">
    <property type="entry name" value="adh_short_C2"/>
    <property type="match status" value="1"/>
</dbReference>
<gene>
    <name evidence="4" type="primary">fabG</name>
    <name evidence="4" type="ORF">H8S34_11225</name>
</gene>
<feature type="domain" description="Ketoreductase" evidence="3">
    <location>
        <begin position="8"/>
        <end position="188"/>
    </location>
</feature>
<dbReference type="NCBIfam" id="NF009466">
    <property type="entry name" value="PRK12826.1-2"/>
    <property type="match status" value="1"/>
</dbReference>
<dbReference type="NCBIfam" id="NF047420">
    <property type="entry name" value="EF_P_mod_YmfI"/>
    <property type="match status" value="1"/>
</dbReference>
<dbReference type="SUPFAM" id="SSF51735">
    <property type="entry name" value="NAD(P)-binding Rossmann-fold domains"/>
    <property type="match status" value="1"/>
</dbReference>
<dbReference type="NCBIfam" id="NF005559">
    <property type="entry name" value="PRK07231.1"/>
    <property type="match status" value="1"/>
</dbReference>
<evidence type="ECO:0000313" key="4">
    <source>
        <dbReference type="EMBL" id="MBC5731401.1"/>
    </source>
</evidence>
<dbReference type="PROSITE" id="PS00061">
    <property type="entry name" value="ADH_SHORT"/>
    <property type="match status" value="1"/>
</dbReference>
<dbReference type="InterPro" id="IPR036291">
    <property type="entry name" value="NAD(P)-bd_dom_sf"/>
</dbReference>
<dbReference type="PRINTS" id="PR00081">
    <property type="entry name" value="GDHRDH"/>
</dbReference>
<comment type="similarity">
    <text evidence="1">Belongs to the short-chain dehydrogenases/reductases (SDR) family.</text>
</comment>
<dbReference type="PRINTS" id="PR00080">
    <property type="entry name" value="SDRFAMILY"/>
</dbReference>
<organism evidence="4 5">
    <name type="scientific">Pseudoflavonifractor hominis</name>
    <dbReference type="NCBI Taxonomy" id="2763059"/>
    <lineage>
        <taxon>Bacteria</taxon>
        <taxon>Bacillati</taxon>
        <taxon>Bacillota</taxon>
        <taxon>Clostridia</taxon>
        <taxon>Eubacteriales</taxon>
        <taxon>Oscillospiraceae</taxon>
        <taxon>Pseudoflavonifractor</taxon>
    </lineage>
</organism>
<evidence type="ECO:0000313" key="5">
    <source>
        <dbReference type="Proteomes" id="UP000660021"/>
    </source>
</evidence>
<dbReference type="RefSeq" id="WP_101690983.1">
    <property type="nucleotide sequence ID" value="NZ_JACOPR010000007.1"/>
</dbReference>
<dbReference type="InterPro" id="IPR057326">
    <property type="entry name" value="KR_dom"/>
</dbReference>
<dbReference type="EMBL" id="JACOPR010000007">
    <property type="protein sequence ID" value="MBC5731401.1"/>
    <property type="molecule type" value="Genomic_DNA"/>
</dbReference>
<dbReference type="PANTHER" id="PTHR42879:SF2">
    <property type="entry name" value="3-OXOACYL-[ACYL-CARRIER-PROTEIN] REDUCTASE FABG"/>
    <property type="match status" value="1"/>
</dbReference>
<keyword evidence="5" id="KW-1185">Reference proteome</keyword>
<dbReference type="InterPro" id="IPR002347">
    <property type="entry name" value="SDR_fam"/>
</dbReference>
<dbReference type="Proteomes" id="UP000660021">
    <property type="component" value="Unassembled WGS sequence"/>
</dbReference>
<accession>A0ABR7HVB2</accession>
<evidence type="ECO:0000256" key="1">
    <source>
        <dbReference type="ARBA" id="ARBA00006484"/>
    </source>
</evidence>
<name>A0ABR7HVB2_9FIRM</name>
<reference evidence="4 5" key="1">
    <citation type="submission" date="2020-08" db="EMBL/GenBank/DDBJ databases">
        <title>Genome public.</title>
        <authorList>
            <person name="Liu C."/>
            <person name="Sun Q."/>
        </authorList>
    </citation>
    <scope>NUCLEOTIDE SEQUENCE [LARGE SCALE GENOMIC DNA]</scope>
    <source>
        <strain evidence="4 5">New-38</strain>
    </source>
</reference>